<feature type="signal peptide" evidence="1">
    <location>
        <begin position="1"/>
        <end position="20"/>
    </location>
</feature>
<dbReference type="VEuPathDB" id="HostDB:ENSMUSG00000026616"/>
<accession>Q32M14</accession>
<dbReference type="GeneTree" id="ENSGT00940000161110"/>
<dbReference type="ExpressionAtlas" id="Q32M14">
    <property type="expression patterns" value="baseline and differential"/>
</dbReference>
<proteinExistence type="evidence at transcript level"/>
<evidence type="ECO:0000256" key="1">
    <source>
        <dbReference type="SAM" id="SignalP"/>
    </source>
</evidence>
<evidence type="ECO:0000313" key="4">
    <source>
        <dbReference type="MGI" id="MGI:88489"/>
    </source>
</evidence>
<evidence type="ECO:0000313" key="3">
    <source>
        <dbReference type="Ensembl" id="ENSMUSP00000141276.2"/>
    </source>
</evidence>
<name>Q32M14_MOUSE</name>
<dbReference type="EMBL" id="BC109345">
    <property type="protein sequence ID" value="AAI09346.1"/>
    <property type="molecule type" value="mRNA"/>
</dbReference>
<dbReference type="Proteomes" id="UP000000589">
    <property type="component" value="Chromosome 1"/>
</dbReference>
<dbReference type="AlphaFoldDB" id="Q32M14"/>
<keyword evidence="5" id="KW-1185">Reference proteome</keyword>
<evidence type="ECO:0000313" key="2">
    <source>
        <dbReference type="EMBL" id="AAI09346.1"/>
    </source>
</evidence>
<organism evidence="2">
    <name type="scientific">Mus musculus</name>
    <name type="common">Mouse</name>
    <dbReference type="NCBI Taxonomy" id="10090"/>
    <lineage>
        <taxon>Eukaryota</taxon>
        <taxon>Metazoa</taxon>
        <taxon>Chordata</taxon>
        <taxon>Craniata</taxon>
        <taxon>Vertebrata</taxon>
        <taxon>Euteleostomi</taxon>
        <taxon>Mammalia</taxon>
        <taxon>Eutheria</taxon>
        <taxon>Euarchontoglires</taxon>
        <taxon>Glires</taxon>
        <taxon>Rodentia</taxon>
        <taxon>Myomorpha</taxon>
        <taxon>Muroidea</taxon>
        <taxon>Muridae</taxon>
        <taxon>Murinae</taxon>
        <taxon>Mus</taxon>
        <taxon>Mus</taxon>
    </lineage>
</organism>
<reference evidence="3 5" key="2">
    <citation type="journal article" date="2009" name="PLoS Biol.">
        <title>Lineage-specific biology revealed by a finished genome assembly of the mouse.</title>
        <authorList>
            <consortium name="Mouse Genome Sequencing Consortium"/>
            <person name="Church D.M."/>
            <person name="Goodstadt L."/>
            <person name="Hillier L.W."/>
            <person name="Zody M.C."/>
            <person name="Goldstein S."/>
            <person name="She X."/>
            <person name="Bult C.J."/>
            <person name="Agarwala R."/>
            <person name="Cherry J.L."/>
            <person name="DiCuccio M."/>
            <person name="Hlavina W."/>
            <person name="Kapustin Y."/>
            <person name="Meric P."/>
            <person name="Maglott D."/>
            <person name="Birtle Z."/>
            <person name="Marques A.C."/>
            <person name="Graves T."/>
            <person name="Zhou S."/>
            <person name="Teague B."/>
            <person name="Potamousis K."/>
            <person name="Churas C."/>
            <person name="Place M."/>
            <person name="Herschleb J."/>
            <person name="Runnheim R."/>
            <person name="Forrest D."/>
            <person name="Amos-Landgraf J."/>
            <person name="Schwartz D.C."/>
            <person name="Cheng Z."/>
            <person name="Lindblad-Toh K."/>
            <person name="Eichler E.E."/>
            <person name="Ponting C.P."/>
        </authorList>
    </citation>
    <scope>NUCLEOTIDE SEQUENCE [LARGE SCALE GENOMIC DNA]</scope>
    <source>
        <strain evidence="3 5">C57BL/6J</strain>
    </source>
</reference>
<gene>
    <name evidence="2 3 4" type="primary">Cr2</name>
</gene>
<dbReference type="Ensembl" id="ENSMUST00000193801.2">
    <property type="protein sequence ID" value="ENSMUSP00000141276.2"/>
    <property type="gene ID" value="ENSMUSG00000026616.17"/>
</dbReference>
<dbReference type="HOGENOM" id="CLU_3124572_0_0_1"/>
<reference evidence="3" key="3">
    <citation type="journal article" date="2011" name="PLoS Biol.">
        <title>Modernizing reference genome assemblies.</title>
        <authorList>
            <person name="Church D.M."/>
            <person name="Schneider V.A."/>
            <person name="Graves T."/>
            <person name="Auger K."/>
            <person name="Cunningham F."/>
            <person name="Bouk N."/>
            <person name="Chen H.C."/>
            <person name="Agarwala R."/>
            <person name="McLaren W.M."/>
            <person name="Ritchie G.R."/>
            <person name="Albracht D."/>
            <person name="Kremitzki M."/>
            <person name="Rock S."/>
            <person name="Kotkiewicz H."/>
            <person name="Kremitzki C."/>
            <person name="Wollam A."/>
            <person name="Trani L."/>
            <person name="Fulton L."/>
            <person name="Fulton R."/>
            <person name="Matthews L."/>
            <person name="Whitehead S."/>
            <person name="Chow W."/>
            <person name="Torrance J."/>
            <person name="Dunn M."/>
            <person name="Harden G."/>
            <person name="Threadgold G."/>
            <person name="Wood J."/>
            <person name="Collins J."/>
            <person name="Heath P."/>
            <person name="Griffiths G."/>
            <person name="Pelan S."/>
            <person name="Grafham D."/>
            <person name="Eichler E.E."/>
            <person name="Weinstock G."/>
            <person name="Mardis E.R."/>
            <person name="Wilson R.K."/>
            <person name="Howe K."/>
            <person name="Flicek P."/>
            <person name="Hubbard T."/>
        </authorList>
    </citation>
    <scope>NUCLEOTIDE SEQUENCE [LARGE SCALE GENOMIC DNA]</scope>
    <source>
        <strain evidence="3">C57BL/6J</strain>
    </source>
</reference>
<reference evidence="2" key="1">
    <citation type="journal article" date="2004" name="Genome Res.">
        <title>The status, quality, and expansion of the NIH full-length cDNA project: the Mammalian Gene Collection (MGC).</title>
        <authorList>
            <consortium name="The MGC Project Team"/>
            <person name="Gerhard D.S."/>
            <person name="Wagner L."/>
            <person name="Feingold E.A."/>
            <person name="Shenmen C.M."/>
            <person name="Grouse L.H."/>
            <person name="Schuler G."/>
            <person name="Klein S.L."/>
            <person name="Old S."/>
            <person name="Rasooly R."/>
            <person name="Good P."/>
            <person name="Guyer M."/>
            <person name="Peck A.M."/>
            <person name="Derge J.G."/>
            <person name="Lipman D."/>
            <person name="Collins F.S."/>
            <person name="Jang W."/>
            <person name="Sherry S."/>
            <person name="Feolo M."/>
            <person name="Misquitta L."/>
            <person name="Lee E."/>
            <person name="Rotmistrovsky K."/>
            <person name="Greenhut S.F."/>
            <person name="Schaefer C.F."/>
            <person name="Buetow K."/>
            <person name="Bonner T.I."/>
            <person name="Haussler D."/>
            <person name="Kent J."/>
            <person name="Kiekhaus M."/>
            <person name="Furey T."/>
            <person name="Brent M."/>
            <person name="Prange C."/>
            <person name="Schreiber K."/>
            <person name="Shapiro N."/>
            <person name="Bhat N.K."/>
            <person name="Hopkins R.F."/>
            <person name="Hsie F."/>
            <person name="Driscoll T."/>
            <person name="Soares M.B."/>
            <person name="Casavant T.L."/>
            <person name="Scheetz T.E."/>
            <person name="Brown-stein M.J."/>
            <person name="Usdin T.B."/>
            <person name="Toshiyuki S."/>
            <person name="Carninci P."/>
            <person name="Piao Y."/>
            <person name="Dudekula D.B."/>
            <person name="Ko M.S."/>
            <person name="Kawakami K."/>
            <person name="Suzuki Y."/>
            <person name="Sugano S."/>
            <person name="Gruber C.E."/>
            <person name="Smith M.R."/>
            <person name="Simmons B."/>
            <person name="Moore T."/>
            <person name="Waterman R."/>
            <person name="Johnson S.L."/>
            <person name="Ruan Y."/>
            <person name="Wei C.L."/>
            <person name="Mathavan S."/>
            <person name="Gunaratne P.H."/>
            <person name="Wu J."/>
            <person name="Garcia A.M."/>
            <person name="Hulyk S.W."/>
            <person name="Fuh E."/>
            <person name="Yuan Y."/>
            <person name="Sneed A."/>
            <person name="Kowis C."/>
            <person name="Hodgson A."/>
            <person name="Muzny D.M."/>
            <person name="McPherson J."/>
            <person name="Gibbs R.A."/>
            <person name="Fahey J."/>
            <person name="Helton E."/>
            <person name="Ketteman M."/>
            <person name="Madan A."/>
            <person name="Rodrigues S."/>
            <person name="Sanchez A."/>
            <person name="Whiting M."/>
            <person name="Madari A."/>
            <person name="Young A.C."/>
            <person name="Wetherby K.D."/>
            <person name="Granite S.J."/>
            <person name="Kwong P.N."/>
            <person name="Brinkley C.P."/>
            <person name="Pearson R.L."/>
            <person name="Bouffard G.G."/>
            <person name="Blakesly R.W."/>
            <person name="Green E.D."/>
            <person name="Dickson M.C."/>
            <person name="Rodriguez A.C."/>
            <person name="Grimwood J."/>
            <person name="Schmutz J."/>
            <person name="Myers R.M."/>
            <person name="Butterfield Y.S."/>
            <person name="Griffith M."/>
            <person name="Griffith O.L."/>
            <person name="Krzywinski M.I."/>
            <person name="Liao N."/>
            <person name="Morin R."/>
            <person name="Morrin R."/>
            <person name="Palmquist D."/>
            <person name="Petrescu A.S."/>
            <person name="Skalska U."/>
            <person name="Smailus D.E."/>
            <person name="Stott J.M."/>
            <person name="Schnerch A."/>
            <person name="Schein J.E."/>
            <person name="Jones S.J."/>
            <person name="Holt R.A."/>
            <person name="Baross A."/>
            <person name="Marra M.A."/>
            <person name="Clifton S."/>
            <person name="Makowski K.A."/>
            <person name="Bosak S."/>
            <person name="Malek J."/>
        </authorList>
    </citation>
    <scope>NUCLEOTIDE SEQUENCE [LARGE SCALE MRNA]</scope>
    <source>
        <tissue evidence="2">PCR rescued clones</tissue>
    </source>
</reference>
<protein>
    <submittedName>
        <fullName evidence="3">Complement receptor 2</fullName>
    </submittedName>
    <submittedName>
        <fullName evidence="2">Cr2 protein</fullName>
    </submittedName>
</protein>
<feature type="chain" id="PRO_5015097383" evidence="1">
    <location>
        <begin position="21"/>
        <end position="50"/>
    </location>
</feature>
<dbReference type="AGR" id="MGI:88489"/>
<dbReference type="MGI" id="MGI:88489">
    <property type="gene designation" value="Cr2"/>
</dbReference>
<dbReference type="Bgee" id="ENSMUSG00000026616">
    <property type="expression patterns" value="Expressed in peripheral lymph node and 69 other cell types or tissues"/>
</dbReference>
<evidence type="ECO:0000313" key="5">
    <source>
        <dbReference type="Proteomes" id="UP000000589"/>
    </source>
</evidence>
<dbReference type="Antibodypedia" id="3624">
    <property type="antibodies" value="1737 antibodies from 50 providers"/>
</dbReference>
<keyword evidence="1" id="KW-0732">Signal</keyword>
<reference evidence="3" key="4">
    <citation type="submission" date="2025-05" db="UniProtKB">
        <authorList>
            <consortium name="Ensembl"/>
        </authorList>
    </citation>
    <scope>IDENTIFICATION</scope>
    <source>
        <strain evidence="3">C57BL/6J</strain>
    </source>
</reference>
<sequence length="50" mass="5362">MGSLGSLWVFFTLITPGVLDQDVELSATSSAPYLLTCHQATLHDNNGLNL</sequence>